<reference evidence="1" key="2">
    <citation type="submission" date="2012-05" db="EMBL/GenBank/DDBJ databases">
        <title>Annotation of the Genome Sequence of Fusarium oxysporum PHW815.</title>
        <authorList>
            <consortium name="The Broad Institute Genomics Platform"/>
            <person name="Ma L.-J."/>
            <person name="Corby-Kistler H."/>
            <person name="Broz K."/>
            <person name="Gale L.R."/>
            <person name="Jonkers W."/>
            <person name="O'Donnell K."/>
            <person name="Ploetz R."/>
            <person name="Steinberg C."/>
            <person name="Schwartz D.C."/>
            <person name="VanEtten H."/>
            <person name="Zhou S."/>
            <person name="Young S.K."/>
            <person name="Zeng Q."/>
            <person name="Gargeya S."/>
            <person name="Fitzgerald M."/>
            <person name="Abouelleil A."/>
            <person name="Alvarado L."/>
            <person name="Chapman S.B."/>
            <person name="Gainer-Dewar J."/>
            <person name="Goldberg J."/>
            <person name="Griggs A."/>
            <person name="Gujja S."/>
            <person name="Hansen M."/>
            <person name="Howarth C."/>
            <person name="Imamovic A."/>
            <person name="Ireland A."/>
            <person name="Larimer J."/>
            <person name="McCowan C."/>
            <person name="Murphy C."/>
            <person name="Pearson M."/>
            <person name="Poon T.W."/>
            <person name="Priest M."/>
            <person name="Roberts A."/>
            <person name="Saif S."/>
            <person name="Shea T."/>
            <person name="Sykes S."/>
            <person name="Wortman J."/>
            <person name="Nusbaum C."/>
            <person name="Birren B."/>
        </authorList>
    </citation>
    <scope>NUCLEOTIDE SEQUENCE</scope>
    <source>
        <strain evidence="1">54005</strain>
    </source>
</reference>
<evidence type="ECO:0000313" key="2">
    <source>
        <dbReference type="Proteomes" id="UP000030663"/>
    </source>
</evidence>
<reference evidence="1 2" key="1">
    <citation type="submission" date="2011-11" db="EMBL/GenBank/DDBJ databases">
        <title>The Genome Sequence of Fusarium oxysporum PHW815.</title>
        <authorList>
            <consortium name="The Broad Institute Genome Sequencing Platform"/>
            <person name="Ma L.-J."/>
            <person name="Gale L.R."/>
            <person name="Schwartz D.C."/>
            <person name="Zhou S."/>
            <person name="Corby-Kistler H."/>
            <person name="Young S.K."/>
            <person name="Zeng Q."/>
            <person name="Gargeya S."/>
            <person name="Fitzgerald M."/>
            <person name="Haas B."/>
            <person name="Abouelleil A."/>
            <person name="Alvarado L."/>
            <person name="Arachchi H.M."/>
            <person name="Berlin A."/>
            <person name="Brown A."/>
            <person name="Chapman S.B."/>
            <person name="Chen Z."/>
            <person name="Dunbar C."/>
            <person name="Freedman E."/>
            <person name="Gearin G."/>
            <person name="Goldberg J."/>
            <person name="Griggs A."/>
            <person name="Gujja S."/>
            <person name="Heiman D."/>
            <person name="Howarth C."/>
            <person name="Larson L."/>
            <person name="Lui A."/>
            <person name="MacDonald P.J.P."/>
            <person name="Montmayeur A."/>
            <person name="Murphy C."/>
            <person name="Neiman D."/>
            <person name="Pearson M."/>
            <person name="Priest M."/>
            <person name="Roberts A."/>
            <person name="Saif S."/>
            <person name="Shea T."/>
            <person name="Shenoy N."/>
            <person name="Sisk P."/>
            <person name="Stolte C."/>
            <person name="Sykes S."/>
            <person name="Wortman J."/>
            <person name="Nusbaum C."/>
            <person name="Birren B."/>
        </authorList>
    </citation>
    <scope>NUCLEOTIDE SEQUENCE [LARGE SCALE GENOMIC DNA]</scope>
    <source>
        <strain evidence="1 2">54005</strain>
    </source>
</reference>
<dbReference type="AlphaFoldDB" id="X0C3J6"/>
<gene>
    <name evidence="1" type="ORF">FOQG_08008</name>
</gene>
<dbReference type="EMBL" id="JH658379">
    <property type="protein sequence ID" value="EXK88696.1"/>
    <property type="molecule type" value="Genomic_DNA"/>
</dbReference>
<proteinExistence type="predicted"/>
<evidence type="ECO:0000313" key="1">
    <source>
        <dbReference type="EMBL" id="EXK88696.1"/>
    </source>
</evidence>
<dbReference type="HOGENOM" id="CLU_148801_0_0_1"/>
<name>X0C3J6_FUSOX</name>
<dbReference type="OrthoDB" id="10278842at2759"/>
<protein>
    <submittedName>
        <fullName evidence="1">Uncharacterized protein</fullName>
    </submittedName>
</protein>
<accession>X0C3J6</accession>
<organism evidence="1 2">
    <name type="scientific">Fusarium oxysporum f. sp. raphani 54005</name>
    <dbReference type="NCBI Taxonomy" id="1089458"/>
    <lineage>
        <taxon>Eukaryota</taxon>
        <taxon>Fungi</taxon>
        <taxon>Dikarya</taxon>
        <taxon>Ascomycota</taxon>
        <taxon>Pezizomycotina</taxon>
        <taxon>Sordariomycetes</taxon>
        <taxon>Hypocreomycetidae</taxon>
        <taxon>Hypocreales</taxon>
        <taxon>Nectriaceae</taxon>
        <taxon>Fusarium</taxon>
        <taxon>Fusarium oxysporum species complex</taxon>
    </lineage>
</organism>
<dbReference type="EMBL" id="JH658379">
    <property type="protein sequence ID" value="EXK88697.1"/>
    <property type="molecule type" value="Genomic_DNA"/>
</dbReference>
<keyword evidence="2" id="KW-1185">Reference proteome</keyword>
<sequence>MAANEAGGISHYPLAPGWSPSPCLGAIVKVEQPPPPPPANYTATPLMMTEQDQSQVIHYLRYSDIQLMISRLHQHLSLDVFVVVSWLSDISGTYLLGTDGTATGLFRLGAVLSLLQLSQ</sequence>
<dbReference type="Proteomes" id="UP000030663">
    <property type="component" value="Unassembled WGS sequence"/>
</dbReference>